<keyword evidence="2" id="KW-0732">Signal</keyword>
<dbReference type="NCBIfam" id="TIGR04183">
    <property type="entry name" value="Por_Secre_tail"/>
    <property type="match status" value="1"/>
</dbReference>
<feature type="signal peptide" evidence="2">
    <location>
        <begin position="1"/>
        <end position="25"/>
    </location>
</feature>
<protein>
    <submittedName>
        <fullName evidence="4">HYR domain-containing protein</fullName>
    </submittedName>
</protein>
<dbReference type="Pfam" id="PF02494">
    <property type="entry name" value="HYR"/>
    <property type="match status" value="2"/>
</dbReference>
<dbReference type="Gene3D" id="3.20.20.140">
    <property type="entry name" value="Metal-dependent hydrolases"/>
    <property type="match status" value="1"/>
</dbReference>
<organism evidence="4 5">
    <name type="scientific">Sediminibacterium roseum</name>
    <dbReference type="NCBI Taxonomy" id="1978412"/>
    <lineage>
        <taxon>Bacteria</taxon>
        <taxon>Pseudomonadati</taxon>
        <taxon>Bacteroidota</taxon>
        <taxon>Chitinophagia</taxon>
        <taxon>Chitinophagales</taxon>
        <taxon>Chitinophagaceae</taxon>
        <taxon>Sediminibacterium</taxon>
    </lineage>
</organism>
<name>A0ABW9ZXD1_9BACT</name>
<dbReference type="RefSeq" id="WP_161818669.1">
    <property type="nucleotide sequence ID" value="NZ_JAACJS010000012.1"/>
</dbReference>
<feature type="chain" id="PRO_5045696138" evidence="2">
    <location>
        <begin position="26"/>
        <end position="2700"/>
    </location>
</feature>
<comment type="caution">
    <text evidence="4">The sequence shown here is derived from an EMBL/GenBank/DDBJ whole genome shotgun (WGS) entry which is preliminary data.</text>
</comment>
<keyword evidence="5" id="KW-1185">Reference proteome</keyword>
<evidence type="ECO:0000256" key="2">
    <source>
        <dbReference type="SAM" id="SignalP"/>
    </source>
</evidence>
<dbReference type="SUPFAM" id="SSF89550">
    <property type="entry name" value="PHP domain-like"/>
    <property type="match status" value="1"/>
</dbReference>
<evidence type="ECO:0000313" key="4">
    <source>
        <dbReference type="EMBL" id="NCI50367.1"/>
    </source>
</evidence>
<dbReference type="PROSITE" id="PS50825">
    <property type="entry name" value="HYR"/>
    <property type="match status" value="2"/>
</dbReference>
<evidence type="ECO:0000259" key="3">
    <source>
        <dbReference type="PROSITE" id="PS50825"/>
    </source>
</evidence>
<dbReference type="InterPro" id="IPR003410">
    <property type="entry name" value="HYR_dom"/>
</dbReference>
<evidence type="ECO:0000256" key="1">
    <source>
        <dbReference type="ARBA" id="ARBA00022737"/>
    </source>
</evidence>
<keyword evidence="1" id="KW-0677">Repeat</keyword>
<dbReference type="InterPro" id="IPR003961">
    <property type="entry name" value="FN3_dom"/>
</dbReference>
<accession>A0ABW9ZXD1</accession>
<dbReference type="InterPro" id="IPR036116">
    <property type="entry name" value="FN3_sf"/>
</dbReference>
<dbReference type="InterPro" id="IPR026444">
    <property type="entry name" value="Secre_tail"/>
</dbReference>
<sequence>MRRFFTLTKAGLFIVAMMVTAVAGAQTIAWNFSDGTANPSTTSVVASSAITTANNLGTISGGFVVSASVSSGYTGASGTFNAGIAAKTGALNTAAGGSTYYEFTLTPPSGNIATLTAISFGVRSTSTGSQAYTLRSNLDNYATDIATGTVANNSSWSLKNHTNLSVASGTGTPVTFRIYFYNGSGNASNGTINTRIDDLNLSVSAAPPVISNNADLAALSTSAGPLSPAFSASSYAYSVTTANANSSATISFTKANTNATVTASLNGGAFGNPSASFPLSVGNNTIDVKVVAQDGVTQKDYIISINRAAAATPLLLISGNANFGSICLNNASVQGFSLDGSSLDGSNINIAALNGFSYAETSNGTYTNTLSLSYTGNAFTGKQFFVKFTPTAAQSYNGDLAINGGGTGILVSASAAGINTAPTVATGGNQVAGTSATLNGTISVTGCTNVTSFGFEYSTISGIANGTGISVTAASLNGGAFSKTVTGLAAATTYYYKAFATNAGGTTYGAEGTFTTSSVVPVIMASQPLLRYTENFNAISGWAANFASGTGANRFSSVGVNVTATAIPSPTRITTSSATFASGSSGGVQKGAGSLVLLSTGSTDNSSSVAVDFYMDFTGVNAGTLSFDWAAVANGTGDRPGSLRVYGSVDGVNYTELTSASVLNFANNVPATGTVNNIALPAYFSHSPGARLRFYYHNGTGSGSGSRPKISIDNLVVTAVASTPCATPSAAPTSLVFSSVGETSVNGSFTAASPSANEYLVIMSTNSTLTNNPIDGQTYTIGDNVGDGTVIAKGAELNFTADGLTGATTYYFFVFSVNSVCTGGPKYLTTDVLEEDVTTVAGLPSCTAPVSQPSGLVTVASINSIQGSFTATAADEYVVLQSTGGTFSGTLANGVVYNAGSAIGNAIVVQRSSATTFNATGLAPATQYYYTVFSVNAQGCVNGPVYNTVDPLAGTATTLPLPVCSTPSAQPSDIAFNASYNNITATFNAGGGSNLNYLVVMSTSPTLSATPVDNTDYSAGAGLGGGTVVSNGTSTSFIATNLTNATTYYFFVFAANKNCTGGTKYLTASPLSGSATTTNAPLNNIYFGTLHSHTAYSDGQKDNAAGTPADAYEFASHSLGMDFLGISEHNHFSTVNNPGNEIANYHAGSAQAAAFNAAHPNFLALYGMEYGVISNGGHVLVYGDGLTELFGWESNVNGNVGPNYDVYVPKSTYLGVEGLFARVNDYKAKNAFTSLAHPNNADYNNLSNIAYDAAADSAISGVAVESGPATSKVTNYSDPSSMSYVWYYNKLLSKGYHLGPTIDHDNHYTTFGRHTPARTAVIAPELTQSAIIKAVHDMHFYATEDMDSKVDFTINTRIMGSVFEDRNAPSIAVNLTDATDNVGNALIRVMYGEPGSNINPVVIDSVFGSSLSYVDNALANHATGYYYIDITHNGKRILTSPIWYTRTCASAGDTTATVCGSFDWYGTVYTSSTTVTKTFTTAGGCDSTVTLHLTINNPPSAVTLAAVGSDSGCPGTGVALAASANDGGNGAVASYKWMQYGNLVATTTTANYTATASGTYTVTAVNTGNCAVTSNAITVTVSDDVAPVANASTLPVITGACAATVFTAPTATDNCAGTITGTTSDPLSYTTQGTHTIHWTFSDGNGNTSTQNQTVIVSDTEKPTITAPSEVSVVNDAGQCGATINNIGTPVTADNCGVASVTNDHPSNYYPVGTTIVTWKVTDVNGNTTDTATQRVTVIDNELPTITVNNITVNNNAGACEATVVLAAPATADNCGVASVTNDHPSNIFPVGTTTVTWTVTDNNGWTNTATQLVTVKDVEKPTITAPSEVSVVNDPGACGATILSIGTPVTADNCGVAGVSNDHPSNYYPVGTTIVRWSVTDVHGNVTDTATQKITVIDNELPTITVNNKTVAADAGCGANVVLQAPQTSDNCGVASVTNDHPSAYFPVGNTTVTWTVTDNNGWTATATQVITVTDQQAPTVVTKPVTVYLNAAGVAGIGINDVNNGSTDNCSIALMSLNKTGFNCADLGANTVTLTVTDASGNVSSATAVVTVKDNTLPTLTTQPITVYLDASGTATITALQLIAASADNCGVSSYSVSKTSFNCSNLGANTVTVTVVDASGNSIAANATVTVKSNILPVVTAVPAQAFCVNGTSNYTIPALAAVANCGAVTTSYTITGATTRSGTTNNASGTFNTGVSTITWTVKDASGNVSTSSTTVTISALPATAITVSSPDAFCNKLTLTANTTGAGATYKWTSGAATVATTQQLNLGQTNADGVYQVTVTLNGCTSAPAAYNYQKQNLVSSYTLLATDKIDLGTNNTVASGSVGVTGLKGEVELGSFSTINSPGSFVKAKNIDKNGLFITIGNPVYAAATGIVLPAMQLNTANTNNLPNKDVAQNSVSTVNGNYKNLTLKKGSRTTLTGTTFGTIRVEQGAQVTFTAPVISIDQLNVVKGPRNGYSYVRFSGDAKVLVSAGVSIGSQVFVNPDNNNVTFYMGDKKSDDEKFVVNGGDTKVNANIYIPKGKMQVNGGYSYGSYGLFGLGDCDRDDDEARYFGLGNAYVYMTGTFIAENITGNGKNVIWNSFDCSAPPVTVLNTVQQVNTQSTGSEKATVTSEETLKVTVLPNPSTSYFTLKIESRYETPVNIRVMDSRGRVVDSRSKVGANSTIQLGHDYAGGTYFAELTQGGLRKVVQLVKVRG</sequence>
<dbReference type="SUPFAM" id="SSF49265">
    <property type="entry name" value="Fibronectin type III"/>
    <property type="match status" value="2"/>
</dbReference>
<dbReference type="EMBL" id="JAACJS010000012">
    <property type="protein sequence ID" value="NCI50367.1"/>
    <property type="molecule type" value="Genomic_DNA"/>
</dbReference>
<dbReference type="PANTHER" id="PTHR24273:SF32">
    <property type="entry name" value="HYALIN"/>
    <property type="match status" value="1"/>
</dbReference>
<feature type="domain" description="HYR" evidence="3">
    <location>
        <begin position="1898"/>
        <end position="1976"/>
    </location>
</feature>
<dbReference type="InterPro" id="IPR016195">
    <property type="entry name" value="Pol/histidinol_Pase-like"/>
</dbReference>
<reference evidence="4 5" key="1">
    <citation type="submission" date="2020-01" db="EMBL/GenBank/DDBJ databases">
        <title>Genome analysis.</title>
        <authorList>
            <person name="Wu S."/>
            <person name="Wang G."/>
        </authorList>
    </citation>
    <scope>NUCLEOTIDE SEQUENCE [LARGE SCALE GENOMIC DNA]</scope>
    <source>
        <strain evidence="4 5">SYL130</strain>
    </source>
</reference>
<dbReference type="InterPro" id="IPR025883">
    <property type="entry name" value="Cadherin-like_domain"/>
</dbReference>
<dbReference type="Proteomes" id="UP000753802">
    <property type="component" value="Unassembled WGS sequence"/>
</dbReference>
<evidence type="ECO:0000313" key="5">
    <source>
        <dbReference type="Proteomes" id="UP000753802"/>
    </source>
</evidence>
<feature type="domain" description="HYR" evidence="3">
    <location>
        <begin position="1739"/>
        <end position="1818"/>
    </location>
</feature>
<dbReference type="PANTHER" id="PTHR24273">
    <property type="entry name" value="FI04643P-RELATED"/>
    <property type="match status" value="1"/>
</dbReference>
<dbReference type="Pfam" id="PF12733">
    <property type="entry name" value="Cadherin-like"/>
    <property type="match status" value="1"/>
</dbReference>
<proteinExistence type="predicted"/>
<dbReference type="Gene3D" id="2.60.40.10">
    <property type="entry name" value="Immunoglobulins"/>
    <property type="match status" value="5"/>
</dbReference>
<dbReference type="InterPro" id="IPR013783">
    <property type="entry name" value="Ig-like_fold"/>
</dbReference>
<gene>
    <name evidence="4" type="ORF">GWC95_10570</name>
</gene>
<dbReference type="SMART" id="SM00060">
    <property type="entry name" value="FN3"/>
    <property type="match status" value="4"/>
</dbReference>